<evidence type="ECO:0000313" key="1">
    <source>
        <dbReference type="EMBL" id="VDL90162.1"/>
    </source>
</evidence>
<gene>
    <name evidence="1" type="ORF">SSLN_LOCUS3777</name>
</gene>
<dbReference type="Proteomes" id="UP000275846">
    <property type="component" value="Unassembled WGS sequence"/>
</dbReference>
<organism evidence="3">
    <name type="scientific">Schistocephalus solidus</name>
    <name type="common">Tapeworm</name>
    <dbReference type="NCBI Taxonomy" id="70667"/>
    <lineage>
        <taxon>Eukaryota</taxon>
        <taxon>Metazoa</taxon>
        <taxon>Spiralia</taxon>
        <taxon>Lophotrochozoa</taxon>
        <taxon>Platyhelminthes</taxon>
        <taxon>Cestoda</taxon>
        <taxon>Eucestoda</taxon>
        <taxon>Diphyllobothriidea</taxon>
        <taxon>Diphyllobothriidae</taxon>
        <taxon>Schistocephalus</taxon>
    </lineage>
</organism>
<evidence type="ECO:0000313" key="2">
    <source>
        <dbReference type="Proteomes" id="UP000275846"/>
    </source>
</evidence>
<dbReference type="AlphaFoldDB" id="A0A183SHS9"/>
<proteinExistence type="predicted"/>
<dbReference type="OrthoDB" id="6279772at2759"/>
<reference evidence="3" key="1">
    <citation type="submission" date="2016-06" db="UniProtKB">
        <authorList>
            <consortium name="WormBaseParasite"/>
        </authorList>
    </citation>
    <scope>IDENTIFICATION</scope>
</reference>
<dbReference type="EMBL" id="UYSU01032651">
    <property type="protein sequence ID" value="VDL90162.1"/>
    <property type="molecule type" value="Genomic_DNA"/>
</dbReference>
<name>A0A183SHS9_SCHSO</name>
<evidence type="ECO:0000313" key="3">
    <source>
        <dbReference type="WBParaSite" id="SSLN_0000390001-mRNA-1"/>
    </source>
</evidence>
<keyword evidence="2" id="KW-1185">Reference proteome</keyword>
<accession>A0A183SHS9</accession>
<protein>
    <submittedName>
        <fullName evidence="3">RNase H domain-containing protein</fullName>
    </submittedName>
</protein>
<dbReference type="WBParaSite" id="SSLN_0000390001-mRNA-1">
    <property type="protein sequence ID" value="SSLN_0000390001-mRNA-1"/>
    <property type="gene ID" value="SSLN_0000390001"/>
</dbReference>
<reference evidence="1 2" key="2">
    <citation type="submission" date="2018-11" db="EMBL/GenBank/DDBJ databases">
        <authorList>
            <consortium name="Pathogen Informatics"/>
        </authorList>
    </citation>
    <scope>NUCLEOTIDE SEQUENCE [LARGE SCALE GENOMIC DNA]</scope>
    <source>
        <strain evidence="1 2">NST_G2</strain>
    </source>
</reference>
<sequence length="94" mass="10474">MAHFDYISSFTTDIRQIDGTKNEVAEMLSITSFSAFHVSCMININAMATEQRRVGNPVYESVCGRLFARTTATGKILCDVSTPFHCLFVPSSMR</sequence>